<evidence type="ECO:0008006" key="7">
    <source>
        <dbReference type="Google" id="ProtNLM"/>
    </source>
</evidence>
<dbReference type="GO" id="GO:0004089">
    <property type="term" value="F:carbonate dehydratase activity"/>
    <property type="evidence" value="ECO:0007669"/>
    <property type="project" value="InterPro"/>
</dbReference>
<dbReference type="SUPFAM" id="SSF53056">
    <property type="entry name" value="beta-carbonic anhydrase, cab"/>
    <property type="match status" value="1"/>
</dbReference>
<evidence type="ECO:0000256" key="1">
    <source>
        <dbReference type="ARBA" id="ARBA00001947"/>
    </source>
</evidence>
<dbReference type="GO" id="GO:0008270">
    <property type="term" value="F:zinc ion binding"/>
    <property type="evidence" value="ECO:0007669"/>
    <property type="project" value="InterPro"/>
</dbReference>
<reference evidence="5" key="1">
    <citation type="journal article" date="2021" name="Nat. Commun.">
        <title>Genetic determinants of endophytism in the Arabidopsis root mycobiome.</title>
        <authorList>
            <person name="Mesny F."/>
            <person name="Miyauchi S."/>
            <person name="Thiergart T."/>
            <person name="Pickel B."/>
            <person name="Atanasova L."/>
            <person name="Karlsson M."/>
            <person name="Huettel B."/>
            <person name="Barry K.W."/>
            <person name="Haridas S."/>
            <person name="Chen C."/>
            <person name="Bauer D."/>
            <person name="Andreopoulos W."/>
            <person name="Pangilinan J."/>
            <person name="LaButti K."/>
            <person name="Riley R."/>
            <person name="Lipzen A."/>
            <person name="Clum A."/>
            <person name="Drula E."/>
            <person name="Henrissat B."/>
            <person name="Kohler A."/>
            <person name="Grigoriev I.V."/>
            <person name="Martin F.M."/>
            <person name="Hacquard S."/>
        </authorList>
    </citation>
    <scope>NUCLEOTIDE SEQUENCE</scope>
    <source>
        <strain evidence="5">MPI-CAGE-AT-0016</strain>
    </source>
</reference>
<dbReference type="InterPro" id="IPR036874">
    <property type="entry name" value="Carbonic_anhydrase_sf"/>
</dbReference>
<evidence type="ECO:0000256" key="4">
    <source>
        <dbReference type="ARBA" id="ARBA00022833"/>
    </source>
</evidence>
<dbReference type="InterPro" id="IPR001765">
    <property type="entry name" value="Carbonic_anhydrase"/>
</dbReference>
<evidence type="ECO:0000256" key="3">
    <source>
        <dbReference type="ARBA" id="ARBA00022723"/>
    </source>
</evidence>
<organism evidence="5 6">
    <name type="scientific">Plectosphaerella cucumerina</name>
    <dbReference type="NCBI Taxonomy" id="40658"/>
    <lineage>
        <taxon>Eukaryota</taxon>
        <taxon>Fungi</taxon>
        <taxon>Dikarya</taxon>
        <taxon>Ascomycota</taxon>
        <taxon>Pezizomycotina</taxon>
        <taxon>Sordariomycetes</taxon>
        <taxon>Hypocreomycetidae</taxon>
        <taxon>Glomerellales</taxon>
        <taxon>Plectosphaerellaceae</taxon>
        <taxon>Plectosphaerella</taxon>
    </lineage>
</organism>
<keyword evidence="3" id="KW-0479">Metal-binding</keyword>
<comment type="cofactor">
    <cofactor evidence="1">
        <name>Zn(2+)</name>
        <dbReference type="ChEBI" id="CHEBI:29105"/>
    </cofactor>
</comment>
<dbReference type="AlphaFoldDB" id="A0A8K0TBM7"/>
<protein>
    <recommendedName>
        <fullName evidence="7">Carbonic anhydrase</fullName>
    </recommendedName>
</protein>
<proteinExistence type="inferred from homology"/>
<comment type="caution">
    <text evidence="5">The sequence shown here is derived from an EMBL/GenBank/DDBJ whole genome shotgun (WGS) entry which is preliminary data.</text>
</comment>
<evidence type="ECO:0000256" key="2">
    <source>
        <dbReference type="ARBA" id="ARBA00006217"/>
    </source>
</evidence>
<dbReference type="PANTHER" id="PTHR43175:SF3">
    <property type="entry name" value="CARBON DISULFIDE HYDROLASE"/>
    <property type="match status" value="1"/>
</dbReference>
<dbReference type="EMBL" id="JAGPXD010000005">
    <property type="protein sequence ID" value="KAH7354498.1"/>
    <property type="molecule type" value="Genomic_DNA"/>
</dbReference>
<gene>
    <name evidence="5" type="ORF">B0T11DRAFT_288751</name>
</gene>
<comment type="similarity">
    <text evidence="2">Belongs to the beta-class carbonic anhydrase family.</text>
</comment>
<dbReference type="OrthoDB" id="10248475at2759"/>
<keyword evidence="6" id="KW-1185">Reference proteome</keyword>
<dbReference type="Gene3D" id="3.40.1050.10">
    <property type="entry name" value="Carbonic anhydrase"/>
    <property type="match status" value="1"/>
</dbReference>
<dbReference type="PANTHER" id="PTHR43175">
    <property type="entry name" value="CARBONIC ANHYDRASE"/>
    <property type="match status" value="1"/>
</dbReference>
<name>A0A8K0TBM7_9PEZI</name>
<evidence type="ECO:0000313" key="5">
    <source>
        <dbReference type="EMBL" id="KAH7354498.1"/>
    </source>
</evidence>
<evidence type="ECO:0000313" key="6">
    <source>
        <dbReference type="Proteomes" id="UP000813385"/>
    </source>
</evidence>
<accession>A0A8K0TBM7</accession>
<keyword evidence="4" id="KW-0862">Zinc</keyword>
<sequence length="114" mass="12496">MRGRAVDALRSLEVMSSIHPIDLIVVVHHTDCGALFTNDDEVRAKMCARAPAHADSIQSKSFGTFQHIGLDESIREDVALLREWAFRSPGTRVIGVALDIETGVIRQVTGGEQE</sequence>
<dbReference type="Proteomes" id="UP000813385">
    <property type="component" value="Unassembled WGS sequence"/>
</dbReference>